<dbReference type="EnsemblMetazoa" id="PPA45927.1">
    <property type="protein sequence ID" value="PPA45927.1"/>
    <property type="gene ID" value="WBGene00284296"/>
</dbReference>
<accession>A0A8R1V429</accession>
<proteinExistence type="predicted"/>
<protein>
    <submittedName>
        <fullName evidence="1">Uncharacterized protein</fullName>
    </submittedName>
</protein>
<reference evidence="2" key="1">
    <citation type="journal article" date="2008" name="Nat. Genet.">
        <title>The Pristionchus pacificus genome provides a unique perspective on nematode lifestyle and parasitism.</title>
        <authorList>
            <person name="Dieterich C."/>
            <person name="Clifton S.W."/>
            <person name="Schuster L.N."/>
            <person name="Chinwalla A."/>
            <person name="Delehaunty K."/>
            <person name="Dinkelacker I."/>
            <person name="Fulton L."/>
            <person name="Fulton R."/>
            <person name="Godfrey J."/>
            <person name="Minx P."/>
            <person name="Mitreva M."/>
            <person name="Roeseler W."/>
            <person name="Tian H."/>
            <person name="Witte H."/>
            <person name="Yang S.P."/>
            <person name="Wilson R.K."/>
            <person name="Sommer R.J."/>
        </authorList>
    </citation>
    <scope>NUCLEOTIDE SEQUENCE [LARGE SCALE GENOMIC DNA]</scope>
    <source>
        <strain evidence="2">PS312</strain>
    </source>
</reference>
<dbReference type="AlphaFoldDB" id="A0A2A6C1E6"/>
<gene>
    <name evidence="1" type="primary">WBGene00284296</name>
</gene>
<evidence type="ECO:0000313" key="2">
    <source>
        <dbReference type="Proteomes" id="UP000005239"/>
    </source>
</evidence>
<sequence length="70" mass="7660">MKRRCTLAVIVPFGCASDLVDLVSATVFVSATPVFSTPPVFSVFAYPYGTHILPVSGADNKQWRPEERSE</sequence>
<organism evidence="1 2">
    <name type="scientific">Pristionchus pacificus</name>
    <name type="common">Parasitic nematode worm</name>
    <dbReference type="NCBI Taxonomy" id="54126"/>
    <lineage>
        <taxon>Eukaryota</taxon>
        <taxon>Metazoa</taxon>
        <taxon>Ecdysozoa</taxon>
        <taxon>Nematoda</taxon>
        <taxon>Chromadorea</taxon>
        <taxon>Rhabditida</taxon>
        <taxon>Rhabditina</taxon>
        <taxon>Diplogasteromorpha</taxon>
        <taxon>Diplogasteroidea</taxon>
        <taxon>Neodiplogasteridae</taxon>
        <taxon>Pristionchus</taxon>
    </lineage>
</organism>
<dbReference type="Proteomes" id="UP000005239">
    <property type="component" value="Unassembled WGS sequence"/>
</dbReference>
<accession>A0A2A6C1E6</accession>
<name>A0A2A6C1E6_PRIPA</name>
<keyword evidence="2" id="KW-1185">Reference proteome</keyword>
<reference evidence="1" key="2">
    <citation type="submission" date="2022-06" db="UniProtKB">
        <authorList>
            <consortium name="EnsemblMetazoa"/>
        </authorList>
    </citation>
    <scope>IDENTIFICATION</scope>
    <source>
        <strain evidence="1">PS312</strain>
    </source>
</reference>
<evidence type="ECO:0000313" key="1">
    <source>
        <dbReference type="EnsemblMetazoa" id="PPA45927.1"/>
    </source>
</evidence>